<feature type="transmembrane region" description="Helical" evidence="2">
    <location>
        <begin position="99"/>
        <end position="125"/>
    </location>
</feature>
<reference evidence="4" key="2">
    <citation type="submission" date="2021-04" db="EMBL/GenBank/DDBJ databases">
        <authorList>
            <person name="Podell S."/>
        </authorList>
    </citation>
    <scope>NUCLEOTIDE SEQUENCE</scope>
    <source>
        <strain evidence="4">Hildebrandi</strain>
    </source>
</reference>
<evidence type="ECO:0000256" key="2">
    <source>
        <dbReference type="SAM" id="Phobius"/>
    </source>
</evidence>
<dbReference type="InterPro" id="IPR013897">
    <property type="entry name" value="Duc1"/>
</dbReference>
<sequence length="534" mass="59860">MMGFLSKPDSQQHGGGEATSSLTESLFGKKQKRRKSKNHDNNDTASVVTLTAERFQELWEASEDRHVLQTKIHRMELAITQLNQIQNATQTKLEIVHQVAISLIQATVSTAVLLFALLVYTLWLLVPNLHRSEQTAIADASVLSGTFVVMTTVFVVFAVKFSRLFSVFLTRDGVVDEDDDDDIISESSASMSMPNLSPSSRGHGPLLSEDTKGVVRRRSSYLFQPLLSATNLAKFREHDGSSSRSIQQRRSTNLPPPKEWPHRPVLLCINTPTDESLTVDPVYGQGPCPIGKPFWFSSDLFEGYCLVRIKNVPNSDDPEGDMAYFDGRRRLFQTIVQGSFKEPLPVNTVLTGHEFTKPLKNLPHQWILKAATNLIRRLAPGSEICVVGDRPTMLAPLAGTSQVVRVDEKGKEPDISSIEGVEEDCSLMGGKFLESSVSSSFRKKYLANPKKSSRYRFDTELVYTFDFYQNLLNVTTYKLDLGITCISMCPILNGQPIQCLAKTTDGRYLWSFQVWHESLLPQGKKLDSHRKKKQ</sequence>
<accession>A0A9K3KDS9</accession>
<proteinExistence type="predicted"/>
<evidence type="ECO:0000256" key="1">
    <source>
        <dbReference type="SAM" id="MobiDB-lite"/>
    </source>
</evidence>
<feature type="region of interest" description="Disordered" evidence="1">
    <location>
        <begin position="186"/>
        <end position="208"/>
    </location>
</feature>
<feature type="compositionally biased region" description="Low complexity" evidence="1">
    <location>
        <begin position="186"/>
        <end position="200"/>
    </location>
</feature>
<name>A0A9K3KDS9_9STRA</name>
<comment type="caution">
    <text evidence="4">The sequence shown here is derived from an EMBL/GenBank/DDBJ whole genome shotgun (WGS) entry which is preliminary data.</text>
</comment>
<keyword evidence="2" id="KW-1133">Transmembrane helix</keyword>
<evidence type="ECO:0000313" key="5">
    <source>
        <dbReference type="Proteomes" id="UP000693970"/>
    </source>
</evidence>
<dbReference type="PANTHER" id="PTHR34826">
    <property type="entry name" value="UPF0590 PROTEIN C409.17C"/>
    <property type="match status" value="1"/>
</dbReference>
<keyword evidence="2" id="KW-0812">Transmembrane</keyword>
<dbReference type="Proteomes" id="UP000693970">
    <property type="component" value="Unassembled WGS sequence"/>
</dbReference>
<feature type="compositionally biased region" description="Polar residues" evidence="1">
    <location>
        <begin position="8"/>
        <end position="24"/>
    </location>
</feature>
<feature type="compositionally biased region" description="Low complexity" evidence="1">
    <location>
        <begin position="242"/>
        <end position="251"/>
    </location>
</feature>
<gene>
    <name evidence="4" type="ORF">IV203_006961</name>
</gene>
<feature type="region of interest" description="Disordered" evidence="1">
    <location>
        <begin position="1"/>
        <end position="45"/>
    </location>
</feature>
<dbReference type="AlphaFoldDB" id="A0A9K3KDS9"/>
<feature type="region of interest" description="Disordered" evidence="1">
    <location>
        <begin position="238"/>
        <end position="259"/>
    </location>
</feature>
<keyword evidence="5" id="KW-1185">Reference proteome</keyword>
<organism evidence="4 5">
    <name type="scientific">Nitzschia inconspicua</name>
    <dbReference type="NCBI Taxonomy" id="303405"/>
    <lineage>
        <taxon>Eukaryota</taxon>
        <taxon>Sar</taxon>
        <taxon>Stramenopiles</taxon>
        <taxon>Ochrophyta</taxon>
        <taxon>Bacillariophyta</taxon>
        <taxon>Bacillariophyceae</taxon>
        <taxon>Bacillariophycidae</taxon>
        <taxon>Bacillariales</taxon>
        <taxon>Bacillariaceae</taxon>
        <taxon>Nitzschia</taxon>
    </lineage>
</organism>
<protein>
    <recommendedName>
        <fullName evidence="3">Domain of unknown function at the cortex 1 domain-containing protein</fullName>
    </recommendedName>
</protein>
<reference evidence="4" key="1">
    <citation type="journal article" date="2021" name="Sci. Rep.">
        <title>Diploid genomic architecture of Nitzschia inconspicua, an elite biomass production diatom.</title>
        <authorList>
            <person name="Oliver A."/>
            <person name="Podell S."/>
            <person name="Pinowska A."/>
            <person name="Traller J.C."/>
            <person name="Smith S.R."/>
            <person name="McClure R."/>
            <person name="Beliaev A."/>
            <person name="Bohutskyi P."/>
            <person name="Hill E.A."/>
            <person name="Rabines A."/>
            <person name="Zheng H."/>
            <person name="Allen L.Z."/>
            <person name="Kuo A."/>
            <person name="Grigoriev I.V."/>
            <person name="Allen A.E."/>
            <person name="Hazlebeck D."/>
            <person name="Allen E.E."/>
        </authorList>
    </citation>
    <scope>NUCLEOTIDE SEQUENCE</scope>
    <source>
        <strain evidence="4">Hildebrandi</strain>
    </source>
</reference>
<feature type="domain" description="Domain of unknown function at the cortex 1" evidence="3">
    <location>
        <begin position="292"/>
        <end position="515"/>
    </location>
</feature>
<dbReference type="Pfam" id="PF08588">
    <property type="entry name" value="Duc1"/>
    <property type="match status" value="1"/>
</dbReference>
<dbReference type="EMBL" id="JAGRRH010000025">
    <property type="protein sequence ID" value="KAG7341869.1"/>
    <property type="molecule type" value="Genomic_DNA"/>
</dbReference>
<dbReference type="PANTHER" id="PTHR34826:SF2">
    <property type="entry name" value="UPF0590 PROTEIN C409.17C"/>
    <property type="match status" value="1"/>
</dbReference>
<dbReference type="OrthoDB" id="203404at2759"/>
<evidence type="ECO:0000313" key="4">
    <source>
        <dbReference type="EMBL" id="KAG7341869.1"/>
    </source>
</evidence>
<evidence type="ECO:0000259" key="3">
    <source>
        <dbReference type="Pfam" id="PF08588"/>
    </source>
</evidence>
<feature type="transmembrane region" description="Helical" evidence="2">
    <location>
        <begin position="137"/>
        <end position="159"/>
    </location>
</feature>
<keyword evidence="2" id="KW-0472">Membrane</keyword>